<organism evidence="2 3">
    <name type="scientific">Actibacterium lipolyticum</name>
    <dbReference type="NCBI Taxonomy" id="1524263"/>
    <lineage>
        <taxon>Bacteria</taxon>
        <taxon>Pseudomonadati</taxon>
        <taxon>Pseudomonadota</taxon>
        <taxon>Alphaproteobacteria</taxon>
        <taxon>Rhodobacterales</taxon>
        <taxon>Roseobacteraceae</taxon>
        <taxon>Actibacterium</taxon>
    </lineage>
</organism>
<evidence type="ECO:0000256" key="1">
    <source>
        <dbReference type="SAM" id="SignalP"/>
    </source>
</evidence>
<accession>A0A238JVC7</accession>
<dbReference type="OrthoDB" id="7658992at2"/>
<dbReference type="Proteomes" id="UP000202922">
    <property type="component" value="Unassembled WGS sequence"/>
</dbReference>
<evidence type="ECO:0000313" key="2">
    <source>
        <dbReference type="EMBL" id="SMX34114.1"/>
    </source>
</evidence>
<dbReference type="InterPro" id="IPR020349">
    <property type="entry name" value="Uncharacterised_14.7kDa"/>
</dbReference>
<evidence type="ECO:0000313" key="3">
    <source>
        <dbReference type="Proteomes" id="UP000202922"/>
    </source>
</evidence>
<reference evidence="3" key="1">
    <citation type="submission" date="2017-05" db="EMBL/GenBank/DDBJ databases">
        <authorList>
            <person name="Rodrigo-Torres L."/>
            <person name="Arahal R. D."/>
            <person name="Lucena T."/>
        </authorList>
    </citation>
    <scope>NUCLEOTIDE SEQUENCE [LARGE SCALE GENOMIC DNA]</scope>
    <source>
        <strain evidence="3">CECT 8621</strain>
    </source>
</reference>
<keyword evidence="1" id="KW-0732">Signal</keyword>
<dbReference type="RefSeq" id="WP_093966327.1">
    <property type="nucleotide sequence ID" value="NZ_FXYE01000001.1"/>
</dbReference>
<feature type="chain" id="PRO_5012760003" description="DUF5333 domain-containing protein" evidence="1">
    <location>
        <begin position="31"/>
        <end position="145"/>
    </location>
</feature>
<protein>
    <recommendedName>
        <fullName evidence="4">DUF5333 domain-containing protein</fullName>
    </recommendedName>
</protein>
<dbReference type="Pfam" id="PF17267">
    <property type="entry name" value="DUF5333"/>
    <property type="match status" value="1"/>
</dbReference>
<dbReference type="AlphaFoldDB" id="A0A238JVC7"/>
<feature type="signal peptide" evidence="1">
    <location>
        <begin position="1"/>
        <end position="30"/>
    </location>
</feature>
<proteinExistence type="predicted"/>
<sequence length="145" mass="15951">MFKINSTNRLRHAGFGFAILAGLCVGTANASVHGGLSTHKEINEGLTVIAAGEMIQDKCNSITPRMIRAYSFAKSLESMAHQAGYNDKQIEEFVEDKKEKARVKDAARAYLISKGLDPKRAESYCEVGLYEIERNSQIGVLLKAK</sequence>
<evidence type="ECO:0008006" key="4">
    <source>
        <dbReference type="Google" id="ProtNLM"/>
    </source>
</evidence>
<gene>
    <name evidence="2" type="ORF">COL8621_01183</name>
</gene>
<dbReference type="EMBL" id="FXYE01000001">
    <property type="protein sequence ID" value="SMX34114.1"/>
    <property type="molecule type" value="Genomic_DNA"/>
</dbReference>
<name>A0A238JVC7_9RHOB</name>
<keyword evidence="3" id="KW-1185">Reference proteome</keyword>